<evidence type="ECO:0000313" key="4">
    <source>
        <dbReference type="Proteomes" id="UP000619265"/>
    </source>
</evidence>
<gene>
    <name evidence="3" type="ORF">F2P56_008675</name>
</gene>
<dbReference type="Gramene" id="Jr04_05400_p1">
    <property type="protein sequence ID" value="cds.Jr04_05400_p1"/>
    <property type="gene ID" value="Jr04_05400"/>
</dbReference>
<reference evidence="3" key="2">
    <citation type="submission" date="2020-03" db="EMBL/GenBank/DDBJ databases">
        <title>Walnut 2.0.</title>
        <authorList>
            <person name="Marrano A."/>
            <person name="Britton M."/>
            <person name="Zimin A.V."/>
            <person name="Zaini P.A."/>
            <person name="Workman R."/>
            <person name="Puiu D."/>
            <person name="Bianco L."/>
            <person name="Allen B.J."/>
            <person name="Troggio M."/>
            <person name="Leslie C.A."/>
            <person name="Timp W."/>
            <person name="Dendekar A."/>
            <person name="Salzberg S.L."/>
            <person name="Neale D.B."/>
        </authorList>
    </citation>
    <scope>NUCLEOTIDE SEQUENCE</scope>
    <source>
        <tissue evidence="3">Leaves</tissue>
    </source>
</reference>
<keyword evidence="1" id="KW-0689">Ribosomal protein</keyword>
<evidence type="ECO:0000256" key="1">
    <source>
        <dbReference type="ARBA" id="ARBA00022980"/>
    </source>
</evidence>
<protein>
    <recommendedName>
        <fullName evidence="5">40S ribosomal protein SA-like</fullName>
    </recommendedName>
</protein>
<dbReference type="Proteomes" id="UP000619265">
    <property type="component" value="Unassembled WGS sequence"/>
</dbReference>
<sequence>MHGTIRPGHKWDVIVRKKLEGFVWWNLFTALNCQLKMGYPLYVHVDLFFYRESEEAKQQKEEEAVAIPNYGLIDYSASPLTSDQWPVQVADTQWSPHVQHPISAVPTTWATEPVALAAGDWDAAPVPPVTTTVIEVAAALASGWGE</sequence>
<organism evidence="3 4">
    <name type="scientific">Juglans regia</name>
    <name type="common">English walnut</name>
    <dbReference type="NCBI Taxonomy" id="51240"/>
    <lineage>
        <taxon>Eukaryota</taxon>
        <taxon>Viridiplantae</taxon>
        <taxon>Streptophyta</taxon>
        <taxon>Embryophyta</taxon>
        <taxon>Tracheophyta</taxon>
        <taxon>Spermatophyta</taxon>
        <taxon>Magnoliopsida</taxon>
        <taxon>eudicotyledons</taxon>
        <taxon>Gunneridae</taxon>
        <taxon>Pentapetalae</taxon>
        <taxon>rosids</taxon>
        <taxon>fabids</taxon>
        <taxon>Fagales</taxon>
        <taxon>Juglandaceae</taxon>
        <taxon>Juglans</taxon>
    </lineage>
</organism>
<dbReference type="PANTHER" id="PTHR11489">
    <property type="entry name" value="40S RIBOSOMAL PROTEIN SA"/>
    <property type="match status" value="1"/>
</dbReference>
<evidence type="ECO:0008006" key="5">
    <source>
        <dbReference type="Google" id="ProtNLM"/>
    </source>
</evidence>
<reference evidence="3" key="1">
    <citation type="submission" date="2015-10" db="EMBL/GenBank/DDBJ databases">
        <authorList>
            <person name="Martinez-Garcia P.J."/>
            <person name="Crepeau M.W."/>
            <person name="Puiu D."/>
            <person name="Gonzalez-Ibeas D."/>
            <person name="Whalen J."/>
            <person name="Stevens K."/>
            <person name="Paul R."/>
            <person name="Butterfield T."/>
            <person name="Britton M."/>
            <person name="Reagan R."/>
            <person name="Chakraborty S."/>
            <person name="Walawage S.L."/>
            <person name="Vasquez-Gross H.A."/>
            <person name="Cardeno C."/>
            <person name="Famula R."/>
            <person name="Pratt K."/>
            <person name="Kuruganti S."/>
            <person name="Aradhya M.K."/>
            <person name="Leslie C.A."/>
            <person name="Dandekar A.M."/>
            <person name="Salzberg S.L."/>
            <person name="Wegrzyn J.L."/>
            <person name="Langley C.H."/>
            <person name="Neale D.B."/>
        </authorList>
    </citation>
    <scope>NUCLEOTIDE SEQUENCE</scope>
    <source>
        <tissue evidence="3">Leaves</tissue>
    </source>
</reference>
<name>A0A833XV16_JUGRE</name>
<proteinExistence type="predicted"/>
<dbReference type="InterPro" id="IPR005707">
    <property type="entry name" value="Ribosomal_uS2_euk/arc"/>
</dbReference>
<dbReference type="GO" id="GO:0006412">
    <property type="term" value="P:translation"/>
    <property type="evidence" value="ECO:0007669"/>
    <property type="project" value="InterPro"/>
</dbReference>
<dbReference type="EMBL" id="LIHL02000004">
    <property type="protein sequence ID" value="KAF5471913.1"/>
    <property type="molecule type" value="Genomic_DNA"/>
</dbReference>
<accession>A0A833XV16</accession>
<dbReference type="GO" id="GO:0003735">
    <property type="term" value="F:structural constituent of ribosome"/>
    <property type="evidence" value="ECO:0007669"/>
    <property type="project" value="InterPro"/>
</dbReference>
<keyword evidence="2" id="KW-0687">Ribonucleoprotein</keyword>
<evidence type="ECO:0000313" key="3">
    <source>
        <dbReference type="EMBL" id="KAF5471913.1"/>
    </source>
</evidence>
<comment type="caution">
    <text evidence="3">The sequence shown here is derived from an EMBL/GenBank/DDBJ whole genome shotgun (WGS) entry which is preliminary data.</text>
</comment>
<evidence type="ECO:0000256" key="2">
    <source>
        <dbReference type="ARBA" id="ARBA00023274"/>
    </source>
</evidence>
<dbReference type="GO" id="GO:0015935">
    <property type="term" value="C:small ribosomal subunit"/>
    <property type="evidence" value="ECO:0007669"/>
    <property type="project" value="InterPro"/>
</dbReference>
<dbReference type="AlphaFoldDB" id="A0A833XV16"/>